<comment type="caution">
    <text evidence="6">The sequence shown here is derived from an EMBL/GenBank/DDBJ whole genome shotgun (WGS) entry which is preliminary data.</text>
</comment>
<keyword evidence="7" id="KW-1185">Reference proteome</keyword>
<dbReference type="SUPFAM" id="SSF48498">
    <property type="entry name" value="Tetracyclin repressor-like, C-terminal domain"/>
    <property type="match status" value="1"/>
</dbReference>
<evidence type="ECO:0000256" key="4">
    <source>
        <dbReference type="PROSITE-ProRule" id="PRU00335"/>
    </source>
</evidence>
<dbReference type="Gene3D" id="1.10.10.60">
    <property type="entry name" value="Homeodomain-like"/>
    <property type="match status" value="1"/>
</dbReference>
<feature type="DNA-binding region" description="H-T-H motif" evidence="4">
    <location>
        <begin position="29"/>
        <end position="48"/>
    </location>
</feature>
<dbReference type="SUPFAM" id="SSF46689">
    <property type="entry name" value="Homeodomain-like"/>
    <property type="match status" value="1"/>
</dbReference>
<evidence type="ECO:0000256" key="1">
    <source>
        <dbReference type="ARBA" id="ARBA00023015"/>
    </source>
</evidence>
<dbReference type="InterPro" id="IPR011075">
    <property type="entry name" value="TetR_C"/>
</dbReference>
<dbReference type="InterPro" id="IPR009057">
    <property type="entry name" value="Homeodomain-like_sf"/>
</dbReference>
<name>A0ABQ2A7A5_9BACL</name>
<keyword evidence="1" id="KW-0805">Transcription regulation</keyword>
<evidence type="ECO:0000259" key="5">
    <source>
        <dbReference type="PROSITE" id="PS50977"/>
    </source>
</evidence>
<sequence>MARTKEFDRAQVLHKAMLLFWEKGYDGTSMADLLETMGISRSSMYETFTDKHSLYLEAAQLYKRTSQEKRKFLLEAESAKEGIRQYFERHIDGSFREDTPMGCLVTNTIVNVDSPGDEINVLMRAHFDELRVAFLELLRRGQESGEIAADRNVEDLAYMLLTINHGINVAAKLNNSRERAESMIDTFLGML</sequence>
<protein>
    <submittedName>
        <fullName evidence="6">TetR family transcriptional regulator</fullName>
    </submittedName>
</protein>
<evidence type="ECO:0000313" key="6">
    <source>
        <dbReference type="EMBL" id="GGH85801.1"/>
    </source>
</evidence>
<accession>A0ABQ2A7A5</accession>
<dbReference type="PANTHER" id="PTHR47506:SF10">
    <property type="entry name" value="TRANSCRIPTIONAL REGULATORY PROTEIN"/>
    <property type="match status" value="1"/>
</dbReference>
<evidence type="ECO:0000256" key="3">
    <source>
        <dbReference type="ARBA" id="ARBA00023163"/>
    </source>
</evidence>
<evidence type="ECO:0000313" key="7">
    <source>
        <dbReference type="Proteomes" id="UP000605427"/>
    </source>
</evidence>
<dbReference type="PROSITE" id="PS50977">
    <property type="entry name" value="HTH_TETR_2"/>
    <property type="match status" value="1"/>
</dbReference>
<proteinExistence type="predicted"/>
<dbReference type="RefSeq" id="WP_172246725.1">
    <property type="nucleotide sequence ID" value="NZ_BMDD01000006.1"/>
</dbReference>
<organism evidence="6 7">
    <name type="scientific">Saccharibacillus endophyticus</name>
    <dbReference type="NCBI Taxonomy" id="2060666"/>
    <lineage>
        <taxon>Bacteria</taxon>
        <taxon>Bacillati</taxon>
        <taxon>Bacillota</taxon>
        <taxon>Bacilli</taxon>
        <taxon>Bacillales</taxon>
        <taxon>Paenibacillaceae</taxon>
        <taxon>Saccharibacillus</taxon>
    </lineage>
</organism>
<dbReference type="InterPro" id="IPR036271">
    <property type="entry name" value="Tet_transcr_reg_TetR-rel_C_sf"/>
</dbReference>
<dbReference type="PRINTS" id="PR00455">
    <property type="entry name" value="HTHTETR"/>
</dbReference>
<evidence type="ECO:0000256" key="2">
    <source>
        <dbReference type="ARBA" id="ARBA00023125"/>
    </source>
</evidence>
<gene>
    <name evidence="6" type="ORF">GCM10007362_44080</name>
</gene>
<dbReference type="Pfam" id="PF00440">
    <property type="entry name" value="TetR_N"/>
    <property type="match status" value="1"/>
</dbReference>
<dbReference type="PANTHER" id="PTHR47506">
    <property type="entry name" value="TRANSCRIPTIONAL REGULATORY PROTEIN"/>
    <property type="match status" value="1"/>
</dbReference>
<feature type="domain" description="HTH tetR-type" evidence="5">
    <location>
        <begin position="6"/>
        <end position="66"/>
    </location>
</feature>
<dbReference type="EMBL" id="BMDD01000006">
    <property type="protein sequence ID" value="GGH85801.1"/>
    <property type="molecule type" value="Genomic_DNA"/>
</dbReference>
<reference evidence="7" key="1">
    <citation type="journal article" date="2019" name="Int. J. Syst. Evol. Microbiol.">
        <title>The Global Catalogue of Microorganisms (GCM) 10K type strain sequencing project: providing services to taxonomists for standard genome sequencing and annotation.</title>
        <authorList>
            <consortium name="The Broad Institute Genomics Platform"/>
            <consortium name="The Broad Institute Genome Sequencing Center for Infectious Disease"/>
            <person name="Wu L."/>
            <person name="Ma J."/>
        </authorList>
    </citation>
    <scope>NUCLEOTIDE SEQUENCE [LARGE SCALE GENOMIC DNA]</scope>
    <source>
        <strain evidence="7">CCM 8702</strain>
    </source>
</reference>
<dbReference type="Pfam" id="PF16925">
    <property type="entry name" value="TetR_C_13"/>
    <property type="match status" value="1"/>
</dbReference>
<dbReference type="Gene3D" id="1.10.357.10">
    <property type="entry name" value="Tetracycline Repressor, domain 2"/>
    <property type="match status" value="1"/>
</dbReference>
<dbReference type="Proteomes" id="UP000605427">
    <property type="component" value="Unassembled WGS sequence"/>
</dbReference>
<dbReference type="InterPro" id="IPR001647">
    <property type="entry name" value="HTH_TetR"/>
</dbReference>
<keyword evidence="2 4" id="KW-0238">DNA-binding</keyword>
<keyword evidence="3" id="KW-0804">Transcription</keyword>